<evidence type="ECO:0000313" key="9">
    <source>
        <dbReference type="EMBL" id="PCS06112.1"/>
    </source>
</evidence>
<keyword evidence="7" id="KW-0175">Coiled coil</keyword>
<proteinExistence type="inferred from homology"/>
<dbReference type="GO" id="GO:0009306">
    <property type="term" value="P:protein secretion"/>
    <property type="evidence" value="ECO:0007669"/>
    <property type="project" value="InterPro"/>
</dbReference>
<dbReference type="InterPro" id="IPR006144">
    <property type="entry name" value="Secretion_HlyD_CS"/>
</dbReference>
<evidence type="ECO:0000313" key="10">
    <source>
        <dbReference type="Proteomes" id="UP000242246"/>
    </source>
</evidence>
<feature type="domain" description="AprE-like beta-barrel" evidence="8">
    <location>
        <begin position="356"/>
        <end position="442"/>
    </location>
</feature>
<dbReference type="InterPro" id="IPR050739">
    <property type="entry name" value="MFP"/>
</dbReference>
<evidence type="ECO:0000256" key="7">
    <source>
        <dbReference type="SAM" id="Coils"/>
    </source>
</evidence>
<organism evidence="9 10">
    <name type="scientific">Pseudolactococcus plantarum</name>
    <dbReference type="NCBI Taxonomy" id="1365"/>
    <lineage>
        <taxon>Bacteria</taxon>
        <taxon>Bacillati</taxon>
        <taxon>Bacillota</taxon>
        <taxon>Bacilli</taxon>
        <taxon>Lactobacillales</taxon>
        <taxon>Streptococcaceae</taxon>
        <taxon>Pseudolactococcus</taxon>
    </lineage>
</organism>
<sequence>MVICLLFVFAYVGELAVVSTGTGVAKTIGDVVHVQMPKTSTITAMKVTEGKQVKRGSVLFLFDDDQQIQVDNQSTEKILTQLKLEKQVLCAVSEGRALTDVLKPSEIDRYPEIKAYYTSLIATNQSTINLLENERSQQAHYVTMYEKQKTGINSEIKATQSKIAYLTQKKTQSVAKQELAKLEQQVADKKASEDKYYQEMQKNASYKSYWENAKKDRESDERQVAIKKAEMLDASKEIESQVETYEATVEQLMSNLASQEETIQIYQAKVSALTLQIDQAQATEKAKLSNMVLDKTKEITQYQSAVDKGEKIAANQTVLAPISGTVGEIKTVELGKTLGQAQEVLTIVPKDASLYFDILIKNQDISYIHIGQNVSIKVAAFPFQKKGVLTGKVTYISPESERQKDGQMMYKAKVSLAKKQTKFKSDPKQVGVGMTVTADIEIGKRRIIDFFFEPVTKYLDETFKSR</sequence>
<feature type="coiled-coil region" evidence="7">
    <location>
        <begin position="235"/>
        <end position="283"/>
    </location>
</feature>
<dbReference type="PANTHER" id="PTHR30386">
    <property type="entry name" value="MEMBRANE FUSION SUBUNIT OF EMRAB-TOLC MULTIDRUG EFFLUX PUMP"/>
    <property type="match status" value="1"/>
</dbReference>
<comment type="similarity">
    <text evidence="2">Belongs to the membrane fusion protein (MFP) (TC 8.A.1) family.</text>
</comment>
<protein>
    <recommendedName>
        <fullName evidence="8">AprE-like beta-barrel domain-containing protein</fullName>
    </recommendedName>
</protein>
<reference evidence="9 10" key="1">
    <citation type="submission" date="2014-12" db="EMBL/GenBank/DDBJ databases">
        <title>Draft genome sequences of 10 type strains of Lactococcus.</title>
        <authorList>
            <person name="Sun Z."/>
            <person name="Zhong Z."/>
            <person name="Liu W."/>
            <person name="Zhang W."/>
            <person name="Zhang H."/>
        </authorList>
    </citation>
    <scope>NUCLEOTIDE SEQUENCE [LARGE SCALE GENOMIC DNA]</scope>
    <source>
        <strain evidence="9 10">DSM 20686</strain>
    </source>
</reference>
<dbReference type="EMBL" id="JXJX01000010">
    <property type="protein sequence ID" value="PCS06112.1"/>
    <property type="molecule type" value="Genomic_DNA"/>
</dbReference>
<keyword evidence="6" id="KW-0472">Membrane</keyword>
<dbReference type="PANTHER" id="PTHR30386:SF26">
    <property type="entry name" value="TRANSPORT PROTEIN COMB"/>
    <property type="match status" value="1"/>
</dbReference>
<gene>
    <name evidence="9" type="ORF">RU87_GL000308</name>
</gene>
<dbReference type="GO" id="GO:0016020">
    <property type="term" value="C:membrane"/>
    <property type="evidence" value="ECO:0007669"/>
    <property type="project" value="UniProtKB-SubCell"/>
</dbReference>
<keyword evidence="4" id="KW-0812">Transmembrane</keyword>
<dbReference type="Proteomes" id="UP000242246">
    <property type="component" value="Unassembled WGS sequence"/>
</dbReference>
<dbReference type="PROSITE" id="PS00543">
    <property type="entry name" value="HLYD_FAMILY"/>
    <property type="match status" value="1"/>
</dbReference>
<evidence type="ECO:0000256" key="4">
    <source>
        <dbReference type="ARBA" id="ARBA00022692"/>
    </source>
</evidence>
<evidence type="ECO:0000259" key="8">
    <source>
        <dbReference type="Pfam" id="PF26002"/>
    </source>
</evidence>
<evidence type="ECO:0000256" key="5">
    <source>
        <dbReference type="ARBA" id="ARBA00022989"/>
    </source>
</evidence>
<evidence type="ECO:0000256" key="3">
    <source>
        <dbReference type="ARBA" id="ARBA00022448"/>
    </source>
</evidence>
<evidence type="ECO:0000256" key="2">
    <source>
        <dbReference type="ARBA" id="ARBA00009477"/>
    </source>
</evidence>
<keyword evidence="5" id="KW-1133">Transmembrane helix</keyword>
<dbReference type="STRING" id="1348632.GCA_001591745_01373"/>
<feature type="coiled-coil region" evidence="7">
    <location>
        <begin position="172"/>
        <end position="199"/>
    </location>
</feature>
<comment type="subcellular location">
    <subcellularLocation>
        <location evidence="1">Membrane</location>
        <topology evidence="1">Single-pass membrane protein</topology>
    </subcellularLocation>
</comment>
<dbReference type="Pfam" id="PF26002">
    <property type="entry name" value="Beta-barrel_AprE"/>
    <property type="match status" value="1"/>
</dbReference>
<evidence type="ECO:0000256" key="6">
    <source>
        <dbReference type="ARBA" id="ARBA00023136"/>
    </source>
</evidence>
<keyword evidence="3" id="KW-0813">Transport</keyword>
<accession>A0A2A5RY03</accession>
<dbReference type="Gene3D" id="2.40.30.170">
    <property type="match status" value="1"/>
</dbReference>
<comment type="caution">
    <text evidence="9">The sequence shown here is derived from an EMBL/GenBank/DDBJ whole genome shotgun (WGS) entry which is preliminary data.</text>
</comment>
<name>A0A2A5RY03_9LACT</name>
<dbReference type="AlphaFoldDB" id="A0A2A5RY03"/>
<evidence type="ECO:0000256" key="1">
    <source>
        <dbReference type="ARBA" id="ARBA00004167"/>
    </source>
</evidence>
<dbReference type="InterPro" id="IPR058982">
    <property type="entry name" value="Beta-barrel_AprE"/>
</dbReference>
<keyword evidence="10" id="KW-1185">Reference proteome</keyword>